<feature type="active site" description="Proton donor/acceptor" evidence="7">
    <location>
        <position position="80"/>
    </location>
</feature>
<keyword evidence="4 7" id="KW-0573">Peptidoglycan synthesis</keyword>
<dbReference type="SUPFAM" id="SSF53681">
    <property type="entry name" value="Aspartate/glutamate racemase"/>
    <property type="match status" value="2"/>
</dbReference>
<dbReference type="OrthoDB" id="9801055at2"/>
<dbReference type="HAMAP" id="MF_00258">
    <property type="entry name" value="Glu_racemase"/>
    <property type="match status" value="1"/>
</dbReference>
<evidence type="ECO:0000256" key="1">
    <source>
        <dbReference type="ARBA" id="ARBA00001602"/>
    </source>
</evidence>
<dbReference type="Pfam" id="PF01177">
    <property type="entry name" value="Asp_Glu_race"/>
    <property type="match status" value="1"/>
</dbReference>
<evidence type="ECO:0000256" key="2">
    <source>
        <dbReference type="ARBA" id="ARBA00013090"/>
    </source>
</evidence>
<dbReference type="RefSeq" id="WP_092913811.1">
    <property type="nucleotide sequence ID" value="NZ_FOXB01000044.1"/>
</dbReference>
<accession>A0A1I5THZ8</accession>
<evidence type="ECO:0000256" key="3">
    <source>
        <dbReference type="ARBA" id="ARBA00022960"/>
    </source>
</evidence>
<name>A0A1I5THZ8_9BACT</name>
<dbReference type="PANTHER" id="PTHR21198:SF2">
    <property type="entry name" value="GLUTAMATE RACEMASE"/>
    <property type="match status" value="1"/>
</dbReference>
<dbReference type="Proteomes" id="UP000199227">
    <property type="component" value="Unassembled WGS sequence"/>
</dbReference>
<evidence type="ECO:0000313" key="8">
    <source>
        <dbReference type="EMBL" id="SFP82548.1"/>
    </source>
</evidence>
<evidence type="ECO:0000256" key="6">
    <source>
        <dbReference type="ARBA" id="ARBA00023316"/>
    </source>
</evidence>
<gene>
    <name evidence="7" type="primary">murI</name>
    <name evidence="8" type="ORF">SAMN05216234_14417</name>
</gene>
<dbReference type="InterPro" id="IPR004391">
    <property type="entry name" value="Glu_race"/>
</dbReference>
<organism evidence="8 9">
    <name type="scientific">Hydrogenimonas thermophila</name>
    <dbReference type="NCBI Taxonomy" id="223786"/>
    <lineage>
        <taxon>Bacteria</taxon>
        <taxon>Pseudomonadati</taxon>
        <taxon>Campylobacterota</taxon>
        <taxon>Epsilonproteobacteria</taxon>
        <taxon>Campylobacterales</taxon>
        <taxon>Hydrogenimonadaceae</taxon>
        <taxon>Hydrogenimonas</taxon>
    </lineage>
</organism>
<dbReference type="InterPro" id="IPR015942">
    <property type="entry name" value="Asp/Glu/hydantoin_racemase"/>
</dbReference>
<comment type="similarity">
    <text evidence="7">Belongs to the aspartate/glutamate racemases family.</text>
</comment>
<keyword evidence="6 7" id="KW-0961">Cell wall biogenesis/degradation</keyword>
<dbReference type="GO" id="GO:0008881">
    <property type="term" value="F:glutamate racemase activity"/>
    <property type="evidence" value="ECO:0007669"/>
    <property type="project" value="UniProtKB-UniRule"/>
</dbReference>
<evidence type="ECO:0000256" key="7">
    <source>
        <dbReference type="HAMAP-Rule" id="MF_00258"/>
    </source>
</evidence>
<dbReference type="AlphaFoldDB" id="A0A1I5THZ8"/>
<dbReference type="GO" id="GO:0008360">
    <property type="term" value="P:regulation of cell shape"/>
    <property type="evidence" value="ECO:0007669"/>
    <property type="project" value="UniProtKB-KW"/>
</dbReference>
<dbReference type="PROSITE" id="PS00924">
    <property type="entry name" value="ASP_GLU_RACEMASE_2"/>
    <property type="match status" value="1"/>
</dbReference>
<feature type="binding site" evidence="7">
    <location>
        <begin position="191"/>
        <end position="192"/>
    </location>
    <ligand>
        <name>substrate</name>
    </ligand>
</feature>
<dbReference type="EC" id="5.1.1.3" evidence="2 7"/>
<comment type="catalytic activity">
    <reaction evidence="1 7">
        <text>L-glutamate = D-glutamate</text>
        <dbReference type="Rhea" id="RHEA:12813"/>
        <dbReference type="ChEBI" id="CHEBI:29985"/>
        <dbReference type="ChEBI" id="CHEBI:29986"/>
        <dbReference type="EC" id="5.1.1.3"/>
    </reaction>
</comment>
<feature type="binding site" evidence="7">
    <location>
        <begin position="49"/>
        <end position="50"/>
    </location>
    <ligand>
        <name>substrate</name>
    </ligand>
</feature>
<evidence type="ECO:0000256" key="4">
    <source>
        <dbReference type="ARBA" id="ARBA00022984"/>
    </source>
</evidence>
<dbReference type="STRING" id="223786.SAMN05216234_14417"/>
<evidence type="ECO:0000313" key="9">
    <source>
        <dbReference type="Proteomes" id="UP000199227"/>
    </source>
</evidence>
<dbReference type="UniPathway" id="UPA00219"/>
<sequence>MREHNISKTPKRVGVFDSGAGGLTVVKSLLEHKLFDEIIYYGDTARVPYGPKDPATITRYALEALEFFKNFDIDLMITACNSVSAHALPELRAKAEFDVYGVIEPGVLALKNADLPLSSHILILGTKATVGSGLYQRGIYELGFKHIEAVATSLFVPIVEEGIFGGEVLQSALKHYLGSVKQPDAIILGCTHFPLIAESICNFFPNRPLLIHSGEAIAEYLENNGCSGYGKRDSQLKIFASENPEGLKLIAKKWLFG</sequence>
<proteinExistence type="inferred from homology"/>
<dbReference type="InterPro" id="IPR001920">
    <property type="entry name" value="Asp/Glu_race"/>
</dbReference>
<feature type="active site" description="Proton donor/acceptor" evidence="7">
    <location>
        <position position="190"/>
    </location>
</feature>
<dbReference type="PANTHER" id="PTHR21198">
    <property type="entry name" value="GLUTAMATE RACEMASE"/>
    <property type="match status" value="1"/>
</dbReference>
<keyword evidence="3 7" id="KW-0133">Cell shape</keyword>
<dbReference type="GO" id="GO:0071555">
    <property type="term" value="P:cell wall organization"/>
    <property type="evidence" value="ECO:0007669"/>
    <property type="project" value="UniProtKB-KW"/>
</dbReference>
<comment type="function">
    <text evidence="7">Provides the (R)-glutamate required for cell wall biosynthesis.</text>
</comment>
<feature type="binding site" evidence="7">
    <location>
        <begin position="81"/>
        <end position="82"/>
    </location>
    <ligand>
        <name>substrate</name>
    </ligand>
</feature>
<reference evidence="8 9" key="1">
    <citation type="submission" date="2016-10" db="EMBL/GenBank/DDBJ databases">
        <authorList>
            <person name="de Groot N.N."/>
        </authorList>
    </citation>
    <scope>NUCLEOTIDE SEQUENCE [LARGE SCALE GENOMIC DNA]</scope>
    <source>
        <strain evidence="8 9">EP1-55-1</strain>
    </source>
</reference>
<evidence type="ECO:0000256" key="5">
    <source>
        <dbReference type="ARBA" id="ARBA00023235"/>
    </source>
</evidence>
<feature type="binding site" evidence="7">
    <location>
        <begin position="17"/>
        <end position="18"/>
    </location>
    <ligand>
        <name>substrate</name>
    </ligand>
</feature>
<dbReference type="EMBL" id="FOXB01000044">
    <property type="protein sequence ID" value="SFP82548.1"/>
    <property type="molecule type" value="Genomic_DNA"/>
</dbReference>
<dbReference type="NCBIfam" id="TIGR00067">
    <property type="entry name" value="glut_race"/>
    <property type="match status" value="1"/>
</dbReference>
<dbReference type="InterPro" id="IPR033134">
    <property type="entry name" value="Asp/Glu_racemase_AS_2"/>
</dbReference>
<keyword evidence="9" id="KW-1185">Reference proteome</keyword>
<keyword evidence="5 7" id="KW-0413">Isomerase</keyword>
<dbReference type="GO" id="GO:0009252">
    <property type="term" value="P:peptidoglycan biosynthetic process"/>
    <property type="evidence" value="ECO:0007669"/>
    <property type="project" value="UniProtKB-UniRule"/>
</dbReference>
<comment type="pathway">
    <text evidence="7">Cell wall biogenesis; peptidoglycan biosynthesis.</text>
</comment>
<dbReference type="Gene3D" id="3.40.50.1860">
    <property type="match status" value="2"/>
</dbReference>
<protein>
    <recommendedName>
        <fullName evidence="2 7">Glutamate racemase</fullName>
        <ecNumber evidence="2 7">5.1.1.3</ecNumber>
    </recommendedName>
</protein>